<dbReference type="EMBL" id="KE651167">
    <property type="protein sequence ID" value="EEB09143.2"/>
    <property type="molecule type" value="Genomic_DNA"/>
</dbReference>
<evidence type="ECO:0000256" key="3">
    <source>
        <dbReference type="SAM" id="Coils"/>
    </source>
</evidence>
<keyword evidence="2" id="KW-0677">Repeat</keyword>
<feature type="compositionally biased region" description="Polar residues" evidence="4">
    <location>
        <begin position="402"/>
        <end position="414"/>
    </location>
</feature>
<feature type="compositionally biased region" description="Polar residues" evidence="4">
    <location>
        <begin position="484"/>
        <end position="495"/>
    </location>
</feature>
<evidence type="ECO:0000256" key="4">
    <source>
        <dbReference type="SAM" id="MobiDB-lite"/>
    </source>
</evidence>
<feature type="compositionally biased region" description="Basic and acidic residues" evidence="4">
    <location>
        <begin position="500"/>
        <end position="511"/>
    </location>
</feature>
<dbReference type="Pfam" id="PF24681">
    <property type="entry name" value="Kelch_KLHDC2_KLHL20_DRC7"/>
    <property type="match status" value="1"/>
</dbReference>
<name>B6K6I9_SCHJY</name>
<feature type="region of interest" description="Disordered" evidence="4">
    <location>
        <begin position="400"/>
        <end position="462"/>
    </location>
</feature>
<reference evidence="5 7" key="1">
    <citation type="journal article" date="2011" name="Science">
        <title>Comparative functional genomics of the fission yeasts.</title>
        <authorList>
            <person name="Rhind N."/>
            <person name="Chen Z."/>
            <person name="Yassour M."/>
            <person name="Thompson D.A."/>
            <person name="Haas B.J."/>
            <person name="Habib N."/>
            <person name="Wapinski I."/>
            <person name="Roy S."/>
            <person name="Lin M.F."/>
            <person name="Heiman D.I."/>
            <person name="Young S.K."/>
            <person name="Furuya K."/>
            <person name="Guo Y."/>
            <person name="Pidoux A."/>
            <person name="Chen H.M."/>
            <person name="Robbertse B."/>
            <person name="Goldberg J.M."/>
            <person name="Aoki K."/>
            <person name="Bayne E.H."/>
            <person name="Berlin A.M."/>
            <person name="Desjardins C.A."/>
            <person name="Dobbs E."/>
            <person name="Dukaj L."/>
            <person name="Fan L."/>
            <person name="FitzGerald M.G."/>
            <person name="French C."/>
            <person name="Gujja S."/>
            <person name="Hansen K."/>
            <person name="Keifenheim D."/>
            <person name="Levin J.Z."/>
            <person name="Mosher R.A."/>
            <person name="Mueller C.A."/>
            <person name="Pfiffner J."/>
            <person name="Priest M."/>
            <person name="Russ C."/>
            <person name="Smialowska A."/>
            <person name="Swoboda P."/>
            <person name="Sykes S.M."/>
            <person name="Vaughn M."/>
            <person name="Vengrova S."/>
            <person name="Yoder R."/>
            <person name="Zeng Q."/>
            <person name="Allshire R."/>
            <person name="Baulcombe D."/>
            <person name="Birren B.W."/>
            <person name="Brown W."/>
            <person name="Ekwall K."/>
            <person name="Kellis M."/>
            <person name="Leatherwood J."/>
            <person name="Levin H."/>
            <person name="Margalit H."/>
            <person name="Martienssen R."/>
            <person name="Nieduszynski C.A."/>
            <person name="Spatafora J.W."/>
            <person name="Friedman N."/>
            <person name="Dalgaard J.Z."/>
            <person name="Baumann P."/>
            <person name="Niki H."/>
            <person name="Regev A."/>
            <person name="Nusbaum C."/>
        </authorList>
    </citation>
    <scope>NUCLEOTIDE SEQUENCE [LARGE SCALE GENOMIC DNA]</scope>
    <source>
        <strain evidence="7">yFS275 / FY16936</strain>
    </source>
</reference>
<evidence type="ECO:0000256" key="1">
    <source>
        <dbReference type="ARBA" id="ARBA00022441"/>
    </source>
</evidence>
<feature type="region of interest" description="Disordered" evidence="4">
    <location>
        <begin position="484"/>
        <end position="532"/>
    </location>
</feature>
<keyword evidence="1" id="KW-0880">Kelch repeat</keyword>
<dbReference type="InterPro" id="IPR052124">
    <property type="entry name" value="Rab9_kelch_effector"/>
</dbReference>
<protein>
    <submittedName>
        <fullName evidence="5">Cell end marker Tea3</fullName>
    </submittedName>
</protein>
<dbReference type="PANTHER" id="PTHR46647">
    <property type="entry name" value="RAB9 EFFECTOR PROTEIN WITH KELCH MOTIFS"/>
    <property type="match status" value="1"/>
</dbReference>
<dbReference type="InterPro" id="IPR015915">
    <property type="entry name" value="Kelch-typ_b-propeller"/>
</dbReference>
<dbReference type="JaponicusDB" id="SJAG_04322">
    <property type="gene designation" value="tea3"/>
</dbReference>
<evidence type="ECO:0000313" key="7">
    <source>
        <dbReference type="Proteomes" id="UP000001744"/>
    </source>
</evidence>
<dbReference type="OMA" id="CSDESFQ"/>
<proteinExistence type="predicted"/>
<evidence type="ECO:0000256" key="2">
    <source>
        <dbReference type="ARBA" id="ARBA00022737"/>
    </source>
</evidence>
<feature type="coiled-coil region" evidence="3">
    <location>
        <begin position="608"/>
        <end position="635"/>
    </location>
</feature>
<dbReference type="AlphaFoldDB" id="B6K6I9"/>
<dbReference type="RefSeq" id="XP_002175436.2">
    <property type="nucleotide sequence ID" value="XM_002175400.2"/>
</dbReference>
<dbReference type="eggNOG" id="KOG0379">
    <property type="taxonomic scope" value="Eukaryota"/>
</dbReference>
<evidence type="ECO:0000313" key="6">
    <source>
        <dbReference type="JaponicusDB" id="SJAG_04322"/>
    </source>
</evidence>
<dbReference type="GeneID" id="7052584"/>
<gene>
    <name evidence="6" type="primary">tea3</name>
    <name evidence="5" type="ORF">SJAG_04322</name>
</gene>
<feature type="coiled-coil region" evidence="3">
    <location>
        <begin position="680"/>
        <end position="917"/>
    </location>
</feature>
<sequence length="1137" mass="128013">MACRQRANAPCAFLNLPPAKLRTRAVSLTRAVCLHKQSFETEMSVEDADEAEELLKKATLWDARELQDLSSSGFQTKDFELCFSKNNSRDVFLFGGIQANKCTNSLWQIDLQSMTIRPVPLMGSYPAPCVFHAMTSFHDKLYVFGGDQGARATQSDNTLFAFDVNSGIWDHVEMPEPRPASRSMLTMNVVQSSICIFGGQTTGNKFFSDLVWYDTSLSVNLKGRWELSVSINTPPPSRAAHASVVINGRLIIFGGQGEHGLLNDIWFFDFHTLSWTEVRPAGVIPCPRKRHKAISIGEIAYFLGGFDADGRALNELWAFNASSNNWMQLPTPFDESAFDADATYGLFSRDKILCLLESSYSTSRSTLTVYSVDTDSLLSELVNASRWPIFKHLSLRYGTAPNRHSPNSTESPPNYTLKHVPSNSFSSSSIHSSGQPSYPTTSLPSHLVTPLHSRHQSLESHLAQAHTAIPVVAKTWSHRQNLSEFSEPLKSSPSIRVSPRRLDSPSRDDKSSLSTPTHSKSKSSGTSPLPPCRSDSLLESFWNRYRFESKGDRTAWLEEQLANCMRQGYKPHLPSILSPEMGIPADETRQLRVLEILQGFEASIKASKEYFEQRLNDLSAENERLTVERDAALSEAVCAKSMLASKSSSDAFDLASERVRVLETEVRRNLEESSRYHLNLSALRQQLDAEKKHNDLLSSEYQQLAKDFDAMKEKLSASEARVAKAADDKEKMIRENDGVHDEYTSLSNAFECMRAENEQLKESLLEMRDRVERQTNVIEASASALDVSNEAILSLEHKLQNERSERQKDRHVVLDLQKTMLELEDNCSGHRQQITELEELCEQLKQQSAKVRGNTQAELKELIKASREYDSLWEENKQLSQQINALQSSLKTARQKSEKYKVLSEQLSDEKVKLQKEKIMSPTSSSPTAAAKNAGELLRLSELTKSLQRKLSEVQIELADSKMNYQFVRAKLQAIQTMGKFGGADNPTDSEASVANDGEQGEQAEISSIENTDSDTRPGDQDLMHELKEKYRQSAALLFDSHRQYKEVMLQQKRNESDINALKRSFKQSLLLHSNASTHSLSPSVTMDFERQLNETQKRLSTTEELINKATRDYTERIKQLEDDYRTVLSSGADIDN</sequence>
<accession>B6K6I9</accession>
<organism evidence="5 7">
    <name type="scientific">Schizosaccharomyces japonicus (strain yFS275 / FY16936)</name>
    <name type="common">Fission yeast</name>
    <dbReference type="NCBI Taxonomy" id="402676"/>
    <lineage>
        <taxon>Eukaryota</taxon>
        <taxon>Fungi</taxon>
        <taxon>Dikarya</taxon>
        <taxon>Ascomycota</taxon>
        <taxon>Taphrinomycotina</taxon>
        <taxon>Schizosaccharomycetes</taxon>
        <taxon>Schizosaccharomycetales</taxon>
        <taxon>Schizosaccharomycetaceae</taxon>
        <taxon>Schizosaccharomyces</taxon>
    </lineage>
</organism>
<keyword evidence="3" id="KW-0175">Coiled coil</keyword>
<dbReference type="STRING" id="402676.B6K6I9"/>
<dbReference type="VEuPathDB" id="FungiDB:SJAG_04322"/>
<feature type="region of interest" description="Disordered" evidence="4">
    <location>
        <begin position="981"/>
        <end position="1021"/>
    </location>
</feature>
<evidence type="ECO:0000313" key="5">
    <source>
        <dbReference type="EMBL" id="EEB09143.2"/>
    </source>
</evidence>
<dbReference type="HOGENOM" id="CLU_287452_0_0_1"/>
<dbReference type="PANTHER" id="PTHR46647:SF1">
    <property type="entry name" value="RAB9 EFFECTOR PROTEIN WITH KELCH MOTIFS"/>
    <property type="match status" value="1"/>
</dbReference>
<dbReference type="OrthoDB" id="10251809at2759"/>
<dbReference type="SUPFAM" id="SSF50965">
    <property type="entry name" value="Galactose oxidase, central domain"/>
    <property type="match status" value="1"/>
</dbReference>
<feature type="compositionally biased region" description="Polar residues" evidence="4">
    <location>
        <begin position="512"/>
        <end position="527"/>
    </location>
</feature>
<dbReference type="Gene3D" id="2.120.10.80">
    <property type="entry name" value="Kelch-type beta propeller"/>
    <property type="match status" value="2"/>
</dbReference>
<dbReference type="InterPro" id="IPR011043">
    <property type="entry name" value="Gal_Oxase/kelch_b-propeller"/>
</dbReference>
<dbReference type="Proteomes" id="UP000001744">
    <property type="component" value="Unassembled WGS sequence"/>
</dbReference>
<keyword evidence="7" id="KW-1185">Reference proteome</keyword>
<feature type="compositionally biased region" description="Low complexity" evidence="4">
    <location>
        <begin position="422"/>
        <end position="437"/>
    </location>
</feature>